<name>F6BAN4_METIK</name>
<dbReference type="Proteomes" id="UP000009227">
    <property type="component" value="Chromosome"/>
</dbReference>
<dbReference type="HOGENOM" id="CLU_072733_0_0_2"/>
<dbReference type="KEGG" id="mig:Metig_0292"/>
<dbReference type="EMBL" id="CP002737">
    <property type="protein sequence ID" value="AEF95848.1"/>
    <property type="molecule type" value="Genomic_DNA"/>
</dbReference>
<protein>
    <submittedName>
        <fullName evidence="2">DNA polymerase beta domain protein region</fullName>
    </submittedName>
</protein>
<reference evidence="2 3" key="1">
    <citation type="submission" date="2011-05" db="EMBL/GenBank/DDBJ databases">
        <title>Complete sequence of Methanotorris igneus Kol 5.</title>
        <authorList>
            <consortium name="US DOE Joint Genome Institute"/>
            <person name="Lucas S."/>
            <person name="Han J."/>
            <person name="Lapidus A."/>
            <person name="Cheng J.-F."/>
            <person name="Goodwin L."/>
            <person name="Pitluck S."/>
            <person name="Peters L."/>
            <person name="Mikhailova N."/>
            <person name="Chertkov O."/>
            <person name="Han C."/>
            <person name="Tapia R."/>
            <person name="Land M."/>
            <person name="Hauser L."/>
            <person name="Kyrpides N."/>
            <person name="Ivanova N."/>
            <person name="Pagani I."/>
            <person name="Sieprawska-Lupa M."/>
            <person name="Whitman W."/>
            <person name="Woyke T."/>
        </authorList>
    </citation>
    <scope>NUCLEOTIDE SEQUENCE [LARGE SCALE GENOMIC DNA]</scope>
    <source>
        <strain evidence="3">DSM 5666 / JCM 11834 / Kol 5</strain>
    </source>
</reference>
<proteinExistence type="predicted"/>
<dbReference type="STRING" id="880724.Metig_0292"/>
<organism evidence="3">
    <name type="scientific">Methanotorris igneus (strain DSM 5666 / JCM 11834 / Kol 5)</name>
    <dbReference type="NCBI Taxonomy" id="880724"/>
    <lineage>
        <taxon>Archaea</taxon>
        <taxon>Methanobacteriati</taxon>
        <taxon>Methanobacteriota</taxon>
        <taxon>Methanomada group</taxon>
        <taxon>Methanococci</taxon>
        <taxon>Methanococcales</taxon>
        <taxon>Methanocaldococcaceae</taxon>
        <taxon>Methanotorris</taxon>
    </lineage>
</organism>
<evidence type="ECO:0000259" key="1">
    <source>
        <dbReference type="Pfam" id="PF01909"/>
    </source>
</evidence>
<dbReference type="GeneID" id="10643127"/>
<dbReference type="GO" id="GO:0016779">
    <property type="term" value="F:nucleotidyltransferase activity"/>
    <property type="evidence" value="ECO:0007669"/>
    <property type="project" value="InterPro"/>
</dbReference>
<dbReference type="Pfam" id="PF01909">
    <property type="entry name" value="NTP_transf_2"/>
    <property type="match status" value="1"/>
</dbReference>
<dbReference type="AlphaFoldDB" id="F6BAN4"/>
<dbReference type="RefSeq" id="WP_013798457.1">
    <property type="nucleotide sequence ID" value="NC_015562.1"/>
</dbReference>
<accession>F6BAN4</accession>
<evidence type="ECO:0000313" key="3">
    <source>
        <dbReference type="Proteomes" id="UP000009227"/>
    </source>
</evidence>
<dbReference type="InterPro" id="IPR002934">
    <property type="entry name" value="Polymerase_NTP_transf_dom"/>
</dbReference>
<sequence length="340" mass="40248">MRVRLRDFVETKEGLFFAVNTYYHPEDRVLCFLRYVNLDLVKDENLNLNSNNIRILNGKKYIKMAETEKAYKFLENYFPEYLFYDEVNDVLMHSVPNERIKRILRPNERLKELLNLDNPNELEEKCIKLADILHDYGIPYKHMGISGSMVLKLSNSNSDIDFVIYGMENHKNAREALKNAFEDKKLSPLSNEFWKKAYEKRIKDNTLTFEEFVWHEKRKFNRGVIDGVMFDLLATREWDEITEKYGEKRYRSLGFVEVEGVVVDATYAFDNPAVYRIECDDDEIKEVVSFTHTYAGQCFEEEVVVVRGKLEEVIYNGESYKRVVVGTSREAFNEYIKLKK</sequence>
<evidence type="ECO:0000313" key="2">
    <source>
        <dbReference type="EMBL" id="AEF95848.1"/>
    </source>
</evidence>
<feature type="domain" description="Polymerase nucleotidyl transferase" evidence="1">
    <location>
        <begin position="141"/>
        <end position="214"/>
    </location>
</feature>
<gene>
    <name evidence="2" type="ordered locus">Metig_0292</name>
</gene>
<keyword evidence="3" id="KW-1185">Reference proteome</keyword>
<dbReference type="OrthoDB" id="18771at2157"/>